<gene>
    <name evidence="2" type="primary">pilM</name>
    <name evidence="2" type="ORF">RN606_06405</name>
</gene>
<keyword evidence="3" id="KW-1185">Reference proteome</keyword>
<dbReference type="PANTHER" id="PTHR32432">
    <property type="entry name" value="CELL DIVISION PROTEIN FTSA-RELATED"/>
    <property type="match status" value="1"/>
</dbReference>
<name>A0AA96F9E0_9MICO</name>
<dbReference type="InterPro" id="IPR003494">
    <property type="entry name" value="SHS2_FtsA"/>
</dbReference>
<dbReference type="NCBIfam" id="TIGR01175">
    <property type="entry name" value="pilM"/>
    <property type="match status" value="1"/>
</dbReference>
<dbReference type="InterPro" id="IPR050696">
    <property type="entry name" value="FtsA/MreB"/>
</dbReference>
<dbReference type="Proteomes" id="UP001304125">
    <property type="component" value="Chromosome"/>
</dbReference>
<dbReference type="SUPFAM" id="SSF53067">
    <property type="entry name" value="Actin-like ATPase domain"/>
    <property type="match status" value="2"/>
</dbReference>
<sequence length="353" mass="36323">MATRAIGVDIGTTQVRVAELELSGKGPGGGGRASLVNFASAPLPAGVVGDGEVLDAGALAAVLKNLWAGAKFSEKKVIVGFGNQRTVLRELDLPAMTMKDLRSSLPFQVSDLLPMPVDDALLDFYPTAEVEDDGVKQLRGILVAANKNAVANTVAAIEAAGLQPVAVDLTSLALIRALVFGEWAQQVVALVDVGARTTEVVVVQNGMPRFIRVIPSGGAEATDAVMSAMKVSATDAEGIKRATGMGNEVAPELQPAKDAIGNSTRTLVDGIRNTFVYYAGNNPGAPIQRILITGGGSHLAGFGQYLASACRLPVSFGDGFSRVAVGGKLAQTVNGQQTLAAVAVGLGMMEVES</sequence>
<evidence type="ECO:0000313" key="2">
    <source>
        <dbReference type="EMBL" id="WNM25777.1"/>
    </source>
</evidence>
<accession>A0AA96F9E0</accession>
<proteinExistence type="predicted"/>
<dbReference type="CDD" id="cd24049">
    <property type="entry name" value="ASKHA_NBD_PilM"/>
    <property type="match status" value="1"/>
</dbReference>
<feature type="domain" description="SHS2" evidence="1">
    <location>
        <begin position="5"/>
        <end position="178"/>
    </location>
</feature>
<dbReference type="SMART" id="SM00842">
    <property type="entry name" value="FtsA"/>
    <property type="match status" value="1"/>
</dbReference>
<dbReference type="Pfam" id="PF11104">
    <property type="entry name" value="PilM_2"/>
    <property type="match status" value="1"/>
</dbReference>
<dbReference type="GO" id="GO:0051301">
    <property type="term" value="P:cell division"/>
    <property type="evidence" value="ECO:0007669"/>
    <property type="project" value="InterPro"/>
</dbReference>
<dbReference type="Gene3D" id="3.30.1490.300">
    <property type="match status" value="1"/>
</dbReference>
<dbReference type="InterPro" id="IPR005883">
    <property type="entry name" value="PilM"/>
</dbReference>
<evidence type="ECO:0000313" key="3">
    <source>
        <dbReference type="Proteomes" id="UP001304125"/>
    </source>
</evidence>
<reference evidence="2 3" key="1">
    <citation type="submission" date="2023-09" db="EMBL/GenBank/DDBJ databases">
        <title>Demequina sp. a novel bacteria isolated from Capsicum annuum.</title>
        <authorList>
            <person name="Humaira Z."/>
            <person name="Lee J."/>
            <person name="Cho D."/>
        </authorList>
    </citation>
    <scope>NUCLEOTIDE SEQUENCE [LARGE SCALE GENOMIC DNA]</scope>
    <source>
        <strain evidence="2 3">OYTSA14</strain>
    </source>
</reference>
<dbReference type="PANTHER" id="PTHR32432:SF3">
    <property type="entry name" value="ETHANOLAMINE UTILIZATION PROTEIN EUTJ"/>
    <property type="match status" value="1"/>
</dbReference>
<dbReference type="PIRSF" id="PIRSF019169">
    <property type="entry name" value="PilM"/>
    <property type="match status" value="1"/>
</dbReference>
<dbReference type="RefSeq" id="WP_313501225.1">
    <property type="nucleotide sequence ID" value="NZ_CP134879.1"/>
</dbReference>
<protein>
    <submittedName>
        <fullName evidence="2">Type IV pilus assembly protein PilM</fullName>
    </submittedName>
</protein>
<dbReference type="Gene3D" id="3.30.420.40">
    <property type="match status" value="2"/>
</dbReference>
<dbReference type="AlphaFoldDB" id="A0AA96F9E0"/>
<dbReference type="InterPro" id="IPR043129">
    <property type="entry name" value="ATPase_NBD"/>
</dbReference>
<dbReference type="EMBL" id="CP134879">
    <property type="protein sequence ID" value="WNM25777.1"/>
    <property type="molecule type" value="Genomic_DNA"/>
</dbReference>
<organism evidence="2 3">
    <name type="scientific">Demequina capsici</name>
    <dbReference type="NCBI Taxonomy" id="3075620"/>
    <lineage>
        <taxon>Bacteria</taxon>
        <taxon>Bacillati</taxon>
        <taxon>Actinomycetota</taxon>
        <taxon>Actinomycetes</taxon>
        <taxon>Micrococcales</taxon>
        <taxon>Demequinaceae</taxon>
        <taxon>Demequina</taxon>
    </lineage>
</organism>
<evidence type="ECO:0000259" key="1">
    <source>
        <dbReference type="SMART" id="SM00842"/>
    </source>
</evidence>